<organism evidence="1 2">
    <name type="scientific">Dictyobacter alpinus</name>
    <dbReference type="NCBI Taxonomy" id="2014873"/>
    <lineage>
        <taxon>Bacteria</taxon>
        <taxon>Bacillati</taxon>
        <taxon>Chloroflexota</taxon>
        <taxon>Ktedonobacteria</taxon>
        <taxon>Ktedonobacterales</taxon>
        <taxon>Dictyobacteraceae</taxon>
        <taxon>Dictyobacter</taxon>
    </lineage>
</organism>
<dbReference type="Gene3D" id="3.40.630.30">
    <property type="match status" value="1"/>
</dbReference>
<evidence type="ECO:0000313" key="1">
    <source>
        <dbReference type="EMBL" id="GCE30743.1"/>
    </source>
</evidence>
<protein>
    <recommendedName>
        <fullName evidence="3">N-acetyltransferase domain-containing protein</fullName>
    </recommendedName>
</protein>
<reference evidence="2" key="1">
    <citation type="submission" date="2018-12" db="EMBL/GenBank/DDBJ databases">
        <title>Tengunoibacter tsumagoiensis gen. nov., sp. nov., Dictyobacter kobayashii sp. nov., D. alpinus sp. nov., and D. joshuensis sp. nov. and description of Dictyobacteraceae fam. nov. within the order Ktedonobacterales isolated from Tengu-no-mugimeshi.</title>
        <authorList>
            <person name="Wang C.M."/>
            <person name="Zheng Y."/>
            <person name="Sakai Y."/>
            <person name="Toyoda A."/>
            <person name="Minakuchi Y."/>
            <person name="Abe K."/>
            <person name="Yokota A."/>
            <person name="Yabe S."/>
        </authorList>
    </citation>
    <scope>NUCLEOTIDE SEQUENCE [LARGE SCALE GENOMIC DNA]</scope>
    <source>
        <strain evidence="2">Uno16</strain>
    </source>
</reference>
<dbReference type="SUPFAM" id="SSF55729">
    <property type="entry name" value="Acyl-CoA N-acyltransferases (Nat)"/>
    <property type="match status" value="1"/>
</dbReference>
<dbReference type="RefSeq" id="WP_126630792.1">
    <property type="nucleotide sequence ID" value="NZ_BIFT01000002.1"/>
</dbReference>
<evidence type="ECO:0000313" key="2">
    <source>
        <dbReference type="Proteomes" id="UP000287171"/>
    </source>
</evidence>
<name>A0A402BH88_9CHLR</name>
<sequence>MYTVFADWATSHGADALYLGVPEQHIQAYHFWQRMGFEANKQAPSINTQREHRLMRKEL</sequence>
<keyword evidence="2" id="KW-1185">Reference proteome</keyword>
<dbReference type="EMBL" id="BIFT01000002">
    <property type="protein sequence ID" value="GCE30743.1"/>
    <property type="molecule type" value="Genomic_DNA"/>
</dbReference>
<evidence type="ECO:0008006" key="3">
    <source>
        <dbReference type="Google" id="ProtNLM"/>
    </source>
</evidence>
<accession>A0A402BH88</accession>
<dbReference type="InterPro" id="IPR016181">
    <property type="entry name" value="Acyl_CoA_acyltransferase"/>
</dbReference>
<dbReference type="AlphaFoldDB" id="A0A402BH88"/>
<proteinExistence type="predicted"/>
<dbReference type="Proteomes" id="UP000287171">
    <property type="component" value="Unassembled WGS sequence"/>
</dbReference>
<gene>
    <name evidence="1" type="ORF">KDA_62270</name>
</gene>
<comment type="caution">
    <text evidence="1">The sequence shown here is derived from an EMBL/GenBank/DDBJ whole genome shotgun (WGS) entry which is preliminary data.</text>
</comment>